<evidence type="ECO:0000313" key="12">
    <source>
        <dbReference type="EMBL" id="THD26247.1"/>
    </source>
</evidence>
<dbReference type="InterPro" id="IPR002173">
    <property type="entry name" value="Carboh/pur_kinase_PfkB_CS"/>
</dbReference>
<keyword evidence="8 10" id="KW-0067">ATP-binding</keyword>
<comment type="caution">
    <text evidence="12">The sequence shown here is derived from an EMBL/GenBank/DDBJ whole genome shotgun (WGS) entry which is preliminary data.</text>
</comment>
<dbReference type="PANTHER" id="PTHR45769:SF3">
    <property type="entry name" value="ADENOSINE KINASE"/>
    <property type="match status" value="1"/>
</dbReference>
<comment type="subcellular location">
    <subcellularLocation>
        <location evidence="10">Nucleus</location>
    </subcellularLocation>
</comment>
<dbReference type="Proteomes" id="UP000230066">
    <property type="component" value="Unassembled WGS sequence"/>
</dbReference>
<feature type="domain" description="Carbohydrate kinase PfkB" evidence="11">
    <location>
        <begin position="30"/>
        <end position="338"/>
    </location>
</feature>
<dbReference type="EC" id="2.7.1.20" evidence="3 10"/>
<evidence type="ECO:0000313" key="13">
    <source>
        <dbReference type="Proteomes" id="UP000230066"/>
    </source>
</evidence>
<protein>
    <recommendedName>
        <fullName evidence="3 10">Adenosine kinase</fullName>
        <shortName evidence="10">AK</shortName>
        <ecNumber evidence="3 10">2.7.1.20</ecNumber>
    </recommendedName>
    <alternativeName>
        <fullName evidence="10">Adenosine 5'-phosphotransferase</fullName>
    </alternativeName>
</protein>
<keyword evidence="7 10" id="KW-0418">Kinase</keyword>
<dbReference type="Gene3D" id="3.40.1190.20">
    <property type="match status" value="1"/>
</dbReference>
<dbReference type="SUPFAM" id="SSF53613">
    <property type="entry name" value="Ribokinase-like"/>
    <property type="match status" value="1"/>
</dbReference>
<organism evidence="12 13">
    <name type="scientific">Fasciola hepatica</name>
    <name type="common">Liver fluke</name>
    <dbReference type="NCBI Taxonomy" id="6192"/>
    <lineage>
        <taxon>Eukaryota</taxon>
        <taxon>Metazoa</taxon>
        <taxon>Spiralia</taxon>
        <taxon>Lophotrochozoa</taxon>
        <taxon>Platyhelminthes</taxon>
        <taxon>Trematoda</taxon>
        <taxon>Digenea</taxon>
        <taxon>Plagiorchiida</taxon>
        <taxon>Echinostomata</taxon>
        <taxon>Echinostomatoidea</taxon>
        <taxon>Fasciolidae</taxon>
        <taxon>Fasciola</taxon>
    </lineage>
</organism>
<keyword evidence="5 10" id="KW-0660">Purine salvage</keyword>
<dbReference type="GO" id="GO:0006144">
    <property type="term" value="P:purine nucleobase metabolic process"/>
    <property type="evidence" value="ECO:0007669"/>
    <property type="project" value="TreeGrafter"/>
</dbReference>
<dbReference type="GO" id="GO:0004001">
    <property type="term" value="F:adenosine kinase activity"/>
    <property type="evidence" value="ECO:0007669"/>
    <property type="project" value="UniProtKB-UniRule"/>
</dbReference>
<evidence type="ECO:0000256" key="8">
    <source>
        <dbReference type="ARBA" id="ARBA00022840"/>
    </source>
</evidence>
<keyword evidence="4 10" id="KW-0808">Transferase</keyword>
<evidence type="ECO:0000256" key="1">
    <source>
        <dbReference type="ARBA" id="ARBA00004801"/>
    </source>
</evidence>
<keyword evidence="10" id="KW-0539">Nucleus</keyword>
<keyword evidence="10" id="KW-0460">Magnesium</keyword>
<dbReference type="PROSITE" id="PS00584">
    <property type="entry name" value="PFKB_KINASES_2"/>
    <property type="match status" value="1"/>
</dbReference>
<dbReference type="GO" id="GO:0044209">
    <property type="term" value="P:AMP salvage"/>
    <property type="evidence" value="ECO:0007669"/>
    <property type="project" value="UniProtKB-UniRule"/>
</dbReference>
<evidence type="ECO:0000259" key="11">
    <source>
        <dbReference type="Pfam" id="PF00294"/>
    </source>
</evidence>
<dbReference type="PRINTS" id="PR00989">
    <property type="entry name" value="ADENOKINASE"/>
</dbReference>
<evidence type="ECO:0000256" key="2">
    <source>
        <dbReference type="ARBA" id="ARBA00010688"/>
    </source>
</evidence>
<proteinExistence type="inferred from homology"/>
<reference evidence="12" key="1">
    <citation type="submission" date="2019-03" db="EMBL/GenBank/DDBJ databases">
        <title>Improved annotation for the trematode Fasciola hepatica.</title>
        <authorList>
            <person name="Choi Y.-J."/>
            <person name="Martin J."/>
            <person name="Mitreva M."/>
        </authorList>
    </citation>
    <scope>NUCLEOTIDE SEQUENCE [LARGE SCALE GENOMIC DNA]</scope>
</reference>
<evidence type="ECO:0000256" key="5">
    <source>
        <dbReference type="ARBA" id="ARBA00022726"/>
    </source>
</evidence>
<dbReference type="GO" id="GO:0006166">
    <property type="term" value="P:purine ribonucleoside salvage"/>
    <property type="evidence" value="ECO:0007669"/>
    <property type="project" value="UniProtKB-KW"/>
</dbReference>
<dbReference type="InterPro" id="IPR001805">
    <property type="entry name" value="Adenokinase"/>
</dbReference>
<evidence type="ECO:0000256" key="9">
    <source>
        <dbReference type="PIRSR" id="PIRSR601805-1"/>
    </source>
</evidence>
<evidence type="ECO:0000256" key="6">
    <source>
        <dbReference type="ARBA" id="ARBA00022741"/>
    </source>
</evidence>
<name>A0A2H1CMI2_FASHE</name>
<evidence type="ECO:0000256" key="10">
    <source>
        <dbReference type="RuleBase" id="RU368116"/>
    </source>
</evidence>
<feature type="active site" description="Proton acceptor" evidence="9">
    <location>
        <position position="302"/>
    </location>
</feature>
<dbReference type="AlphaFoldDB" id="A0A2H1CMI2"/>
<dbReference type="EMBL" id="JXXN02000807">
    <property type="protein sequence ID" value="THD26247.1"/>
    <property type="molecule type" value="Genomic_DNA"/>
</dbReference>
<accession>A0A2H1CMI2</accession>
<evidence type="ECO:0000256" key="3">
    <source>
        <dbReference type="ARBA" id="ARBA00012119"/>
    </source>
</evidence>
<dbReference type="GO" id="GO:0005524">
    <property type="term" value="F:ATP binding"/>
    <property type="evidence" value="ECO:0007669"/>
    <property type="project" value="UniProtKB-UniRule"/>
</dbReference>
<comment type="subunit">
    <text evidence="10">Monomer.</text>
</comment>
<keyword evidence="6 10" id="KW-0547">Nucleotide-binding</keyword>
<comment type="function">
    <text evidence="10">ATP dependent phosphorylation of adenosine and other related nucleoside analogs to monophosphate derivatives.</text>
</comment>
<dbReference type="PANTHER" id="PTHR45769">
    <property type="entry name" value="ADENOSINE KINASE"/>
    <property type="match status" value="1"/>
</dbReference>
<sequence>MAGIVDGCVLGMGNPLLDMQVTVDGSTLQKYDLKADDSILAEDKHMPLYDEVKEYPIIEYLAGGATLNTIKMIQWILDRPNACTYIGCISEDEYGQILKDECEKLKLRPRFQFSTDGAGTGKCAVLLNDKNRSMVTYLGASKELTLKHVQNPDTWCYVEKARVYYIAGYAINSCYDGVLAIAQHASENGKLFCFNLSAPFLPTFFTEQIDSIMPFVDVLFCNSEEAEAYAAKHGWDTKSIFEVARQIASYPCPSPSDKKRMVVVTRAKNPIVVAVAGEKEVRSYPVPMLASDLIVDTNGAGDALAAGFIADYLLRESVDRAIASGIKAARYIIQKSGFSLGPRGDYV</sequence>
<comment type="cofactor">
    <cofactor evidence="10">
        <name>Mg(2+)</name>
        <dbReference type="ChEBI" id="CHEBI:18420"/>
    </cofactor>
    <text evidence="10">Binds 3 Mg(2+) ions per subunit.</text>
</comment>
<dbReference type="GO" id="GO:0005829">
    <property type="term" value="C:cytosol"/>
    <property type="evidence" value="ECO:0007669"/>
    <property type="project" value="TreeGrafter"/>
</dbReference>
<comment type="similarity">
    <text evidence="2 10">Belongs to the carbohydrate kinase PfkB family.</text>
</comment>
<dbReference type="Pfam" id="PF00294">
    <property type="entry name" value="PfkB"/>
    <property type="match status" value="1"/>
</dbReference>
<comment type="catalytic activity">
    <reaction evidence="10">
        <text>adenosine + ATP = AMP + ADP + H(+)</text>
        <dbReference type="Rhea" id="RHEA:20824"/>
        <dbReference type="ChEBI" id="CHEBI:15378"/>
        <dbReference type="ChEBI" id="CHEBI:16335"/>
        <dbReference type="ChEBI" id="CHEBI:30616"/>
        <dbReference type="ChEBI" id="CHEBI:456215"/>
        <dbReference type="ChEBI" id="CHEBI:456216"/>
        <dbReference type="EC" id="2.7.1.20"/>
    </reaction>
</comment>
<dbReference type="Gene3D" id="3.30.1110.10">
    <property type="match status" value="1"/>
</dbReference>
<evidence type="ECO:0000256" key="4">
    <source>
        <dbReference type="ARBA" id="ARBA00022679"/>
    </source>
</evidence>
<gene>
    <name evidence="12" type="ORF">D915_002816</name>
</gene>
<dbReference type="InterPro" id="IPR029056">
    <property type="entry name" value="Ribokinase-like"/>
</dbReference>
<evidence type="ECO:0000256" key="7">
    <source>
        <dbReference type="ARBA" id="ARBA00022777"/>
    </source>
</evidence>
<comment type="pathway">
    <text evidence="1 10">Purine metabolism; AMP biosynthesis via salvage pathway; AMP from adenosine: step 1/1.</text>
</comment>
<dbReference type="UniPathway" id="UPA00588">
    <property type="reaction ID" value="UER00659"/>
</dbReference>
<dbReference type="InterPro" id="IPR011611">
    <property type="entry name" value="PfkB_dom"/>
</dbReference>
<dbReference type="CDD" id="cd01168">
    <property type="entry name" value="adenosine_kinase"/>
    <property type="match status" value="1"/>
</dbReference>
<keyword evidence="13" id="KW-1185">Reference proteome</keyword>
<dbReference type="GO" id="GO:0005634">
    <property type="term" value="C:nucleus"/>
    <property type="evidence" value="ECO:0007669"/>
    <property type="project" value="UniProtKB-SubCell"/>
</dbReference>